<reference evidence="1 2" key="1">
    <citation type="submission" date="2017-04" db="EMBL/GenBank/DDBJ databases">
        <title>Comparative genome analysis of Subtercola boreus.</title>
        <authorList>
            <person name="Cho Y.-J."/>
            <person name="Cho A."/>
            <person name="Kim O.-S."/>
            <person name="Lee J.-I."/>
        </authorList>
    </citation>
    <scope>NUCLEOTIDE SEQUENCE [LARGE SCALE GENOMIC DNA]</scope>
    <source>
        <strain evidence="1 2">K300</strain>
    </source>
</reference>
<accession>A0A3E0VB18</accession>
<gene>
    <name evidence="1" type="ORF">B7R54_18835</name>
</gene>
<protein>
    <submittedName>
        <fullName evidence="1">Uncharacterized protein</fullName>
    </submittedName>
</protein>
<dbReference type="SUPFAM" id="SSF46785">
    <property type="entry name" value="Winged helix' DNA-binding domain"/>
    <property type="match status" value="1"/>
</dbReference>
<comment type="caution">
    <text evidence="1">The sequence shown here is derived from an EMBL/GenBank/DDBJ whole genome shotgun (WGS) entry which is preliminary data.</text>
</comment>
<dbReference type="Proteomes" id="UP000256486">
    <property type="component" value="Unassembled WGS sequence"/>
</dbReference>
<evidence type="ECO:0000313" key="2">
    <source>
        <dbReference type="Proteomes" id="UP000256486"/>
    </source>
</evidence>
<proteinExistence type="predicted"/>
<keyword evidence="2" id="KW-1185">Reference proteome</keyword>
<name>A0A3E0VB18_9MICO</name>
<dbReference type="InterPro" id="IPR036390">
    <property type="entry name" value="WH_DNA-bd_sf"/>
</dbReference>
<organism evidence="1 2">
    <name type="scientific">Subtercola boreus</name>
    <dbReference type="NCBI Taxonomy" id="120213"/>
    <lineage>
        <taxon>Bacteria</taxon>
        <taxon>Bacillati</taxon>
        <taxon>Actinomycetota</taxon>
        <taxon>Actinomycetes</taxon>
        <taxon>Micrococcales</taxon>
        <taxon>Microbacteriaceae</taxon>
        <taxon>Subtercola</taxon>
    </lineage>
</organism>
<sequence>MSSTPATAEDADETWRAWEVTRRLSPRGAVRVMKRDAYGRLDENSYPSTHLVGPVAPLTPWCLNLADDAGLFWLLCFDFDGKDKHGVDPDLMELAHDECDALSGVLAELSIEHVVCQSSGTGGRHIWVALTAGISADEVAVLGRAARANYRTLDHGMLHNARTGAARPPLSPHRDGSASSVLRGRIDVLLAPSTTAGMVADLARVLDVRKPAVRSAESVPSGPVDARHSAHRPLGASGTAHMATIGGGSNPSWTGFMCLLAAAHASWQYADVQHAAKTAPGMEHYRSKNTGRGGRRTRSVAEAAERLGRQWEKAQQYAAIQRPLPQAGRTPADLTELEGIVRAVDAVLSSFQAAPGRWDTSEAAQSQRSILAAVAYLSLQTGKRVVAASIRDLALMTGLGRTTAATALTALAGQDLLARISTSDGGNAAEWRLTPEFSTASGTVRSQPLHNPRPPTELFNTRADQVATLEQLLTDQRHDLFTRAGLGHLAGKVYALLRHSPALTVDSAARLLGVSTRHTITVLSRLRHYKLIIRHPDGWARSKRDLRDHAARLIGVTGLLRDRANRYRNEREVWAWWLAEVNQMNSAPTRRTRRPHVSSRTLQFVDDLPGERQWPRYPRAADGRGDHREARYWASNGMLEPGSLWYSSAA</sequence>
<dbReference type="EMBL" id="NBWZ01000002">
    <property type="protein sequence ID" value="RFA06550.1"/>
    <property type="molecule type" value="Genomic_DNA"/>
</dbReference>
<evidence type="ECO:0000313" key="1">
    <source>
        <dbReference type="EMBL" id="RFA06550.1"/>
    </source>
</evidence>
<dbReference type="AlphaFoldDB" id="A0A3E0VB18"/>